<comment type="similarity">
    <text evidence="12 15">Belongs to the peptidase M48A family.</text>
</comment>
<keyword evidence="8 15" id="KW-1133">Transmembrane helix</keyword>
<dbReference type="InterPro" id="IPR032456">
    <property type="entry name" value="Peptidase_M48_N"/>
</dbReference>
<feature type="domain" description="CAAX prenyl protease 1 N-terminal" evidence="17">
    <location>
        <begin position="78"/>
        <end position="264"/>
    </location>
</feature>
<evidence type="ECO:0000256" key="9">
    <source>
        <dbReference type="ARBA" id="ARBA00023049"/>
    </source>
</evidence>
<keyword evidence="3 15" id="KW-0812">Transmembrane</keyword>
<evidence type="ECO:0000256" key="12">
    <source>
        <dbReference type="ARBA" id="ARBA00060927"/>
    </source>
</evidence>
<evidence type="ECO:0000259" key="17">
    <source>
        <dbReference type="Pfam" id="PF16491"/>
    </source>
</evidence>
<comment type="caution">
    <text evidence="15">Lacks conserved residue(s) required for the propagation of feature annotation.</text>
</comment>
<evidence type="ECO:0000256" key="13">
    <source>
        <dbReference type="PIRSR" id="PIRSR627057-1"/>
    </source>
</evidence>
<comment type="cofactor">
    <cofactor evidence="14 15">
        <name>Zn(2+)</name>
        <dbReference type="ChEBI" id="CHEBI:29105"/>
    </cofactor>
    <text evidence="14 15">Binds 1 zinc ion per subunit.</text>
</comment>
<dbReference type="EMBL" id="BDGX01000014">
    <property type="protein sequence ID" value="GAV48659.1"/>
    <property type="molecule type" value="Genomic_DNA"/>
</dbReference>
<dbReference type="GO" id="GO:0071586">
    <property type="term" value="P:CAAX-box protein processing"/>
    <property type="evidence" value="ECO:0007669"/>
    <property type="project" value="UniProtKB-UniRule"/>
</dbReference>
<evidence type="ECO:0000256" key="2">
    <source>
        <dbReference type="ARBA" id="ARBA00022670"/>
    </source>
</evidence>
<comment type="catalytic activity">
    <reaction evidence="11 15">
        <text>Hydrolyzes the peptide bond -P2-(S-farnesyl or geranylgeranyl)C-P1'-P2'-P3'-COOH where P1' and P2' are amino acids with aliphatic side chains and P3' is any C-terminal residue.</text>
        <dbReference type="EC" id="3.4.24.84"/>
    </reaction>
</comment>
<dbReference type="EC" id="3.4.24.84" evidence="15"/>
<feature type="binding site" evidence="14">
    <location>
        <position position="342"/>
    </location>
    <ligand>
        <name>Zn(2+)</name>
        <dbReference type="ChEBI" id="CHEBI:29105"/>
        <note>catalytic</note>
    </ligand>
</feature>
<dbReference type="Pfam" id="PF01435">
    <property type="entry name" value="Peptidase_M48"/>
    <property type="match status" value="1"/>
</dbReference>
<evidence type="ECO:0000313" key="18">
    <source>
        <dbReference type="EMBL" id="GAV48659.1"/>
    </source>
</evidence>
<feature type="active site" evidence="13">
    <location>
        <position position="339"/>
    </location>
</feature>
<evidence type="ECO:0000256" key="8">
    <source>
        <dbReference type="ARBA" id="ARBA00022989"/>
    </source>
</evidence>
<evidence type="ECO:0000256" key="10">
    <source>
        <dbReference type="ARBA" id="ARBA00023136"/>
    </source>
</evidence>
<comment type="caution">
    <text evidence="18">The sequence shown here is derived from an EMBL/GenBank/DDBJ whole genome shotgun (WGS) entry which is preliminary data.</text>
</comment>
<evidence type="ECO:0000256" key="7">
    <source>
        <dbReference type="ARBA" id="ARBA00022833"/>
    </source>
</evidence>
<evidence type="ECO:0000256" key="5">
    <source>
        <dbReference type="ARBA" id="ARBA00022801"/>
    </source>
</evidence>
<keyword evidence="5 15" id="KW-0378">Hydrolase</keyword>
<keyword evidence="7 14" id="KW-0862">Zinc</keyword>
<accession>A0A1Q2ZYZ0</accession>
<sequence>MKRYRTRYYVDELPSNIPHNTIKKDRDKRTVTIDSTATMSLFESIQSRLDSPGIPWKGIIAGISVAQFAFETYLTYRQYRVLKSKKLPAALENEIDNETFVKSTAYSRAKAKFSVVSEAFNLVQKLVAIKFDVMPRLWNFGVHLSQFILPTRWAAVSSVAQSLWFLSVISNFSTIIDLPLSYYQHFVLEEKFGFNKLTKQLWIVDTLKGLALGHALGGPILYGFLKIFERFETNFLWYICGFIFLVQILAITLIPVFIMPLFNKFTPLEDGPLKKSIEDLAFKLGFPLDKIFVVDGSKRSSHSNAYFTGLPFTSKRIVLYDTLVNESSVEEITAVLAHEIGHWQKNHIVNMVVLSQVHTFALFSLFSAVYRNLSLYNSFGFFLGVPSGDLLSSSKQVFTPDFPIMIGLQLFNDLLAPMECVMQFLLSLISRLHEYQADAFAKGLGYTQYLAQALINLQIKNLSTMNVDPLYSAYHYSHPTLAERLTALGFVSRKKAE</sequence>
<evidence type="ECO:0000259" key="16">
    <source>
        <dbReference type="Pfam" id="PF01435"/>
    </source>
</evidence>
<proteinExistence type="inferred from homology"/>
<dbReference type="Gene3D" id="3.30.2010.10">
    <property type="entry name" value="Metalloproteases ('zincins'), catalytic domain"/>
    <property type="match status" value="1"/>
</dbReference>
<dbReference type="eggNOG" id="KOG2719">
    <property type="taxonomic scope" value="Eukaryota"/>
</dbReference>
<keyword evidence="9 15" id="KW-0482">Metalloprotease</keyword>
<feature type="transmembrane region" description="Helical" evidence="15">
    <location>
        <begin position="236"/>
        <end position="258"/>
    </location>
</feature>
<evidence type="ECO:0000256" key="15">
    <source>
        <dbReference type="RuleBase" id="RU366005"/>
    </source>
</evidence>
<dbReference type="AlphaFoldDB" id="A0A1Q2ZYZ0"/>
<feature type="active site" description="Proton donor" evidence="13">
    <location>
        <position position="438"/>
    </location>
</feature>
<organism evidence="18 19">
    <name type="scientific">Zygosaccharomyces rouxii</name>
    <dbReference type="NCBI Taxonomy" id="4956"/>
    <lineage>
        <taxon>Eukaryota</taxon>
        <taxon>Fungi</taxon>
        <taxon>Dikarya</taxon>
        <taxon>Ascomycota</taxon>
        <taxon>Saccharomycotina</taxon>
        <taxon>Saccharomycetes</taxon>
        <taxon>Saccharomycetales</taxon>
        <taxon>Saccharomycetaceae</taxon>
        <taxon>Zygosaccharomyces</taxon>
    </lineage>
</organism>
<evidence type="ECO:0000256" key="11">
    <source>
        <dbReference type="ARBA" id="ARBA00044456"/>
    </source>
</evidence>
<dbReference type="InterPro" id="IPR001915">
    <property type="entry name" value="Peptidase_M48"/>
</dbReference>
<comment type="subcellular location">
    <subcellularLocation>
        <location evidence="1 15">Endoplasmic reticulum membrane</location>
        <topology evidence="1 15">Multi-pass membrane protein</topology>
    </subcellularLocation>
</comment>
<evidence type="ECO:0000256" key="3">
    <source>
        <dbReference type="ARBA" id="ARBA00022692"/>
    </source>
</evidence>
<feature type="binding site" evidence="14">
    <location>
        <position position="338"/>
    </location>
    <ligand>
        <name>Zn(2+)</name>
        <dbReference type="ChEBI" id="CHEBI:29105"/>
        <note>catalytic</note>
    </ligand>
</feature>
<reference evidence="18 19" key="1">
    <citation type="submission" date="2016-08" db="EMBL/GenBank/DDBJ databases">
        <title>Draft genome sequence of allopolyploid Zygosaccharomyces rouxii.</title>
        <authorList>
            <person name="Watanabe J."/>
            <person name="Uehara K."/>
            <person name="Mogi Y."/>
            <person name="Tsukioka Y."/>
        </authorList>
    </citation>
    <scope>NUCLEOTIDE SEQUENCE [LARGE SCALE GENOMIC DNA]</scope>
    <source>
        <strain evidence="18 19">NBRC 110957</strain>
    </source>
</reference>
<evidence type="ECO:0000256" key="1">
    <source>
        <dbReference type="ARBA" id="ARBA00004477"/>
    </source>
</evidence>
<protein>
    <recommendedName>
        <fullName evidence="15">CAAX prenyl protease</fullName>
        <ecNumber evidence="15">3.4.24.84</ecNumber>
    </recommendedName>
</protein>
<evidence type="ECO:0000256" key="4">
    <source>
        <dbReference type="ARBA" id="ARBA00022723"/>
    </source>
</evidence>
<dbReference type="Pfam" id="PF16491">
    <property type="entry name" value="Peptidase_M48_N"/>
    <property type="match status" value="1"/>
</dbReference>
<dbReference type="CDD" id="cd07343">
    <property type="entry name" value="M48A_Zmpste24p_like"/>
    <property type="match status" value="1"/>
</dbReference>
<dbReference type="OrthoDB" id="360839at2759"/>
<feature type="transmembrane region" description="Helical" evidence="15">
    <location>
        <begin position="162"/>
        <end position="182"/>
    </location>
</feature>
<evidence type="ECO:0000256" key="14">
    <source>
        <dbReference type="PIRSR" id="PIRSR627057-2"/>
    </source>
</evidence>
<gene>
    <name evidence="18" type="ORF">ZYGR_0N00630</name>
</gene>
<feature type="transmembrane region" description="Helical" evidence="15">
    <location>
        <begin position="202"/>
        <end position="224"/>
    </location>
</feature>
<name>A0A1Q2ZYZ0_ZYGRO</name>
<keyword evidence="4 14" id="KW-0479">Metal-binding</keyword>
<feature type="domain" description="Peptidase M48" evidence="16">
    <location>
        <begin position="268"/>
        <end position="488"/>
    </location>
</feature>
<dbReference type="GO" id="GO:0004222">
    <property type="term" value="F:metalloendopeptidase activity"/>
    <property type="evidence" value="ECO:0007669"/>
    <property type="project" value="UniProtKB-UniRule"/>
</dbReference>
<dbReference type="Proteomes" id="UP000187013">
    <property type="component" value="Unassembled WGS sequence"/>
</dbReference>
<dbReference type="PANTHER" id="PTHR10120">
    <property type="entry name" value="CAAX PRENYL PROTEASE 1"/>
    <property type="match status" value="1"/>
</dbReference>
<comment type="function">
    <text evidence="15">Proteolytically removes the C-terminal three residues of farnesylated proteins.</text>
</comment>
<feature type="binding site" evidence="14">
    <location>
        <position position="434"/>
    </location>
    <ligand>
        <name>Zn(2+)</name>
        <dbReference type="ChEBI" id="CHEBI:29105"/>
        <note>catalytic</note>
    </ligand>
</feature>
<keyword evidence="6 15" id="KW-0256">Endoplasmic reticulum</keyword>
<dbReference type="GO" id="GO:0046872">
    <property type="term" value="F:metal ion binding"/>
    <property type="evidence" value="ECO:0007669"/>
    <property type="project" value="UniProtKB-UniRule"/>
</dbReference>
<keyword evidence="10 15" id="KW-0472">Membrane</keyword>
<evidence type="ECO:0000313" key="19">
    <source>
        <dbReference type="Proteomes" id="UP000187013"/>
    </source>
</evidence>
<dbReference type="GO" id="GO:0005789">
    <property type="term" value="C:endoplasmic reticulum membrane"/>
    <property type="evidence" value="ECO:0007669"/>
    <property type="project" value="UniProtKB-SubCell"/>
</dbReference>
<dbReference type="InterPro" id="IPR027057">
    <property type="entry name" value="CAXX_Prtase_1"/>
</dbReference>
<evidence type="ECO:0000256" key="6">
    <source>
        <dbReference type="ARBA" id="ARBA00022824"/>
    </source>
</evidence>
<dbReference type="FunFam" id="3.30.2010.10:FF:000002">
    <property type="entry name" value="CAAX prenyl protease"/>
    <property type="match status" value="1"/>
</dbReference>
<keyword evidence="2 15" id="KW-0645">Protease</keyword>